<gene>
    <name evidence="1" type="ORF">KK062_03260</name>
</gene>
<dbReference type="AlphaFoldDB" id="A0AAP2DWB8"/>
<proteinExistence type="predicted"/>
<protein>
    <submittedName>
        <fullName evidence="1">Uncharacterized protein</fullName>
    </submittedName>
</protein>
<accession>A0AAP2DWB8</accession>
<reference evidence="1 2" key="1">
    <citation type="submission" date="2021-05" db="EMBL/GenBank/DDBJ databases">
        <title>A Polyphasic approach of four new species of the genus Ohtaekwangia: Ohtaekwangia histidinii sp. nov., Ohtaekwangia cretensis sp. nov., Ohtaekwangia indiensis sp. nov., Ohtaekwangia reichenbachii sp. nov. from diverse environment.</title>
        <authorList>
            <person name="Octaviana S."/>
        </authorList>
    </citation>
    <scope>NUCLEOTIDE SEQUENCE [LARGE SCALE GENOMIC DNA]</scope>
    <source>
        <strain evidence="1 2">PWU5</strain>
    </source>
</reference>
<dbReference type="Proteomes" id="UP001319080">
    <property type="component" value="Unassembled WGS sequence"/>
</dbReference>
<evidence type="ECO:0000313" key="1">
    <source>
        <dbReference type="EMBL" id="MBT1707222.1"/>
    </source>
</evidence>
<evidence type="ECO:0000313" key="2">
    <source>
        <dbReference type="Proteomes" id="UP001319080"/>
    </source>
</evidence>
<organism evidence="1 2">
    <name type="scientific">Dawidia cretensis</name>
    <dbReference type="NCBI Taxonomy" id="2782350"/>
    <lineage>
        <taxon>Bacteria</taxon>
        <taxon>Pseudomonadati</taxon>
        <taxon>Bacteroidota</taxon>
        <taxon>Cytophagia</taxon>
        <taxon>Cytophagales</taxon>
        <taxon>Chryseotaleaceae</taxon>
        <taxon>Dawidia</taxon>
    </lineage>
</organism>
<name>A0AAP2DWB8_9BACT</name>
<comment type="caution">
    <text evidence="1">The sequence shown here is derived from an EMBL/GenBank/DDBJ whole genome shotgun (WGS) entry which is preliminary data.</text>
</comment>
<dbReference type="EMBL" id="JAHESE010000001">
    <property type="protein sequence ID" value="MBT1707222.1"/>
    <property type="molecule type" value="Genomic_DNA"/>
</dbReference>
<dbReference type="RefSeq" id="WP_254082798.1">
    <property type="nucleotide sequence ID" value="NZ_JAHESE010000001.1"/>
</dbReference>
<sequence>MYSKNWLILKDDAKKTFEVCGQDGNTNAFMNRTIGMQRLGMQVSGVTPPVSNTNSNRTSIKVQGYTPEEGLEERLMVQYRALMKGSIDEE</sequence>
<keyword evidence="2" id="KW-1185">Reference proteome</keyword>